<evidence type="ECO:0000313" key="1">
    <source>
        <dbReference type="EMBL" id="SHG01326.1"/>
    </source>
</evidence>
<dbReference type="Gene3D" id="3.30.70.270">
    <property type="match status" value="1"/>
</dbReference>
<dbReference type="AlphaFoldDB" id="A0A1M5GCB0"/>
<protein>
    <recommendedName>
        <fullName evidence="3">Transcriptional regulator</fullName>
    </recommendedName>
</protein>
<accession>A0A1M5GCB0</accession>
<gene>
    <name evidence="1" type="ORF">SAMN05444320_10659</name>
</gene>
<evidence type="ECO:0008006" key="3">
    <source>
        <dbReference type="Google" id="ProtNLM"/>
    </source>
</evidence>
<dbReference type="OrthoDB" id="3526857at2"/>
<keyword evidence="2" id="KW-1185">Reference proteome</keyword>
<organism evidence="1 2">
    <name type="scientific">Streptoalloteichus hindustanus</name>
    <dbReference type="NCBI Taxonomy" id="2017"/>
    <lineage>
        <taxon>Bacteria</taxon>
        <taxon>Bacillati</taxon>
        <taxon>Actinomycetota</taxon>
        <taxon>Actinomycetes</taxon>
        <taxon>Pseudonocardiales</taxon>
        <taxon>Pseudonocardiaceae</taxon>
        <taxon>Streptoalloteichus</taxon>
    </lineage>
</organism>
<proteinExistence type="predicted"/>
<dbReference type="InterPro" id="IPR043128">
    <property type="entry name" value="Rev_trsase/Diguanyl_cyclase"/>
</dbReference>
<dbReference type="STRING" id="2017.SAMN05444320_10659"/>
<name>A0A1M5GCB0_STRHI</name>
<dbReference type="Proteomes" id="UP000184501">
    <property type="component" value="Unassembled WGS sequence"/>
</dbReference>
<evidence type="ECO:0000313" key="2">
    <source>
        <dbReference type="Proteomes" id="UP000184501"/>
    </source>
</evidence>
<dbReference type="EMBL" id="FQVN01000006">
    <property type="protein sequence ID" value="SHG01326.1"/>
    <property type="molecule type" value="Genomic_DNA"/>
</dbReference>
<reference evidence="1 2" key="1">
    <citation type="submission" date="2016-11" db="EMBL/GenBank/DDBJ databases">
        <authorList>
            <person name="Jaros S."/>
            <person name="Januszkiewicz K."/>
            <person name="Wedrychowicz H."/>
        </authorList>
    </citation>
    <scope>NUCLEOTIDE SEQUENCE [LARGE SCALE GENOMIC DNA]</scope>
    <source>
        <strain evidence="1 2">DSM 44523</strain>
    </source>
</reference>
<dbReference type="RefSeq" id="WP_083959834.1">
    <property type="nucleotide sequence ID" value="NZ_FQVN01000006.1"/>
</dbReference>
<sequence>MTESVEAVVPHHPVVGVVGPADLVKQIIELGAGLTRGLADWCLAGIAYTDEHDVAHRLSRATGEIDACLFAGPLPYDLARRSGVVTVPSTYIPLSGAALHSTLLRATLTDRCDVSRVSVDTLCEAEITDAYQDIDVPVRDVHVMEYRGPESPGEFVAFHERLWREGRTTLAVTSAQAVAHCLAASGVPVLLMRPTTATIRESLRAAALLGVDSRLEETQVAIGIVELPPSAVDVSDPHCQHDRRLAVYRALWEEARRVGATVVPRDEDSYYVVATLGGLVAATEDFRVAPFVERVRCDLGLDVDLGIGLGRTAREADAHARAALAHGRAAGDGGSHVVGHDGEVLPLPALACAAPPTQAEAMAKAMSTLDRLVTALREAESFPAPPVVDAGRVADLLAITPRTARRLLQTLAEMGLAWQLPPVRTVGPGRPRQLYRLMVEKLGSRSAT</sequence>